<evidence type="ECO:0000256" key="2">
    <source>
        <dbReference type="ARBA" id="ARBA00022730"/>
    </source>
</evidence>
<evidence type="ECO:0000256" key="4">
    <source>
        <dbReference type="ARBA" id="ARBA00022980"/>
    </source>
</evidence>
<dbReference type="PANTHER" id="PTHR11229:SF16">
    <property type="entry name" value="LARGE RIBOSOMAL SUBUNIT PROTEIN UL3C"/>
    <property type="match status" value="1"/>
</dbReference>
<dbReference type="GO" id="GO:0022625">
    <property type="term" value="C:cytosolic large ribosomal subunit"/>
    <property type="evidence" value="ECO:0007669"/>
    <property type="project" value="TreeGrafter"/>
</dbReference>
<evidence type="ECO:0000313" key="11">
    <source>
        <dbReference type="Proteomes" id="UP000184171"/>
    </source>
</evidence>
<dbReference type="Gene3D" id="3.30.160.810">
    <property type="match status" value="1"/>
</dbReference>
<keyword evidence="2 7" id="KW-0699">rRNA-binding</keyword>
<dbReference type="OrthoDB" id="9806135at2"/>
<dbReference type="InterPro" id="IPR019926">
    <property type="entry name" value="Ribosomal_uL3_CS"/>
</dbReference>
<dbReference type="EMBL" id="FQZT01000021">
    <property type="protein sequence ID" value="SHJ86363.1"/>
    <property type="molecule type" value="Genomic_DNA"/>
</dbReference>
<dbReference type="GO" id="GO:0019843">
    <property type="term" value="F:rRNA binding"/>
    <property type="evidence" value="ECO:0007669"/>
    <property type="project" value="UniProtKB-UniRule"/>
</dbReference>
<dbReference type="InterPro" id="IPR009000">
    <property type="entry name" value="Transl_B-barrel_sf"/>
</dbReference>
<dbReference type="Gene3D" id="2.40.30.10">
    <property type="entry name" value="Translation factors"/>
    <property type="match status" value="1"/>
</dbReference>
<evidence type="ECO:0000256" key="3">
    <source>
        <dbReference type="ARBA" id="ARBA00022884"/>
    </source>
</evidence>
<comment type="similarity">
    <text evidence="1 7 8">Belongs to the universal ribosomal protein uL3 family.</text>
</comment>
<comment type="subunit">
    <text evidence="7 9">Part of the 50S ribosomal subunit. Forms a cluster with proteins L14 and L19.</text>
</comment>
<keyword evidence="11" id="KW-1185">Reference proteome</keyword>
<dbReference type="SUPFAM" id="SSF50447">
    <property type="entry name" value="Translation proteins"/>
    <property type="match status" value="1"/>
</dbReference>
<dbReference type="AlphaFoldDB" id="A0A1M6MSW0"/>
<keyword evidence="5 7" id="KW-0687">Ribonucleoprotein</keyword>
<dbReference type="InterPro" id="IPR000597">
    <property type="entry name" value="Ribosomal_uL3"/>
</dbReference>
<evidence type="ECO:0000256" key="9">
    <source>
        <dbReference type="RuleBase" id="RU003906"/>
    </source>
</evidence>
<sequence length="207" mass="22091">MINGLLGKKIGMSQVYAADGQRIPVTVLQAGPCTVLQKKTGEADGYEAVQLGFGAKKAHRTNKPAMGHFKKAGKGAFAHIREFSSDEECQVGDEVTCDMFKPGDRIDVTGTSKGKGFQGVMKRWGFAGGRASHGSMFKRGPGAIGQSAWPSKVFKGKKMAGQMGNERCTTQNLIVVDVRPEQNLILVRGAVPGPKNGLVMIRKGIKA</sequence>
<dbReference type="Proteomes" id="UP000184171">
    <property type="component" value="Unassembled WGS sequence"/>
</dbReference>
<evidence type="ECO:0000256" key="8">
    <source>
        <dbReference type="RuleBase" id="RU003905"/>
    </source>
</evidence>
<dbReference type="InterPro" id="IPR019927">
    <property type="entry name" value="Ribosomal_uL3_bac/org-type"/>
</dbReference>
<dbReference type="FunFam" id="2.40.30.10:FF:000004">
    <property type="entry name" value="50S ribosomal protein L3"/>
    <property type="match status" value="1"/>
</dbReference>
<accession>A0A1M6MSW0</accession>
<dbReference type="GO" id="GO:0003735">
    <property type="term" value="F:structural constituent of ribosome"/>
    <property type="evidence" value="ECO:0007669"/>
    <property type="project" value="UniProtKB-UniRule"/>
</dbReference>
<proteinExistence type="inferred from homology"/>
<dbReference type="HAMAP" id="MF_01325_B">
    <property type="entry name" value="Ribosomal_uL3_B"/>
    <property type="match status" value="1"/>
</dbReference>
<dbReference type="RefSeq" id="WP_072909904.1">
    <property type="nucleotide sequence ID" value="NZ_FQZT01000021.1"/>
</dbReference>
<name>A0A1M6MSW0_MALRU</name>
<dbReference type="PANTHER" id="PTHR11229">
    <property type="entry name" value="50S RIBOSOMAL PROTEIN L3"/>
    <property type="match status" value="1"/>
</dbReference>
<evidence type="ECO:0000256" key="7">
    <source>
        <dbReference type="HAMAP-Rule" id="MF_01325"/>
    </source>
</evidence>
<dbReference type="NCBIfam" id="TIGR03625">
    <property type="entry name" value="L3_bact"/>
    <property type="match status" value="1"/>
</dbReference>
<evidence type="ECO:0000313" key="10">
    <source>
        <dbReference type="EMBL" id="SHJ86363.1"/>
    </source>
</evidence>
<dbReference type="Pfam" id="PF00297">
    <property type="entry name" value="Ribosomal_L3"/>
    <property type="match status" value="1"/>
</dbReference>
<organism evidence="10 11">
    <name type="scientific">Malonomonas rubra DSM 5091</name>
    <dbReference type="NCBI Taxonomy" id="1122189"/>
    <lineage>
        <taxon>Bacteria</taxon>
        <taxon>Pseudomonadati</taxon>
        <taxon>Thermodesulfobacteriota</taxon>
        <taxon>Desulfuromonadia</taxon>
        <taxon>Desulfuromonadales</taxon>
        <taxon>Geopsychrobacteraceae</taxon>
        <taxon>Malonomonas</taxon>
    </lineage>
</organism>
<protein>
    <recommendedName>
        <fullName evidence="6 7">Large ribosomal subunit protein uL3</fullName>
    </recommendedName>
</protein>
<dbReference type="PROSITE" id="PS00474">
    <property type="entry name" value="RIBOSOMAL_L3"/>
    <property type="match status" value="1"/>
</dbReference>
<gene>
    <name evidence="7" type="primary">rplC</name>
    <name evidence="10" type="ORF">SAMN02745165_03376</name>
</gene>
<dbReference type="GO" id="GO:0006412">
    <property type="term" value="P:translation"/>
    <property type="evidence" value="ECO:0007669"/>
    <property type="project" value="UniProtKB-UniRule"/>
</dbReference>
<keyword evidence="3 7" id="KW-0694">RNA-binding</keyword>
<evidence type="ECO:0000256" key="6">
    <source>
        <dbReference type="ARBA" id="ARBA00035243"/>
    </source>
</evidence>
<dbReference type="STRING" id="1122189.SAMN02745165_03376"/>
<comment type="function">
    <text evidence="7 9">One of the primary rRNA binding proteins, it binds directly near the 3'-end of the 23S rRNA, where it nucleates assembly of the 50S subunit.</text>
</comment>
<evidence type="ECO:0000256" key="5">
    <source>
        <dbReference type="ARBA" id="ARBA00023274"/>
    </source>
</evidence>
<reference evidence="10 11" key="1">
    <citation type="submission" date="2016-11" db="EMBL/GenBank/DDBJ databases">
        <authorList>
            <person name="Jaros S."/>
            <person name="Januszkiewicz K."/>
            <person name="Wedrychowicz H."/>
        </authorList>
    </citation>
    <scope>NUCLEOTIDE SEQUENCE [LARGE SCALE GENOMIC DNA]</scope>
    <source>
        <strain evidence="10 11">DSM 5091</strain>
    </source>
</reference>
<dbReference type="FunFam" id="3.30.160.810:FF:000001">
    <property type="entry name" value="50S ribosomal protein L3"/>
    <property type="match status" value="1"/>
</dbReference>
<keyword evidence="4 7" id="KW-0689">Ribosomal protein</keyword>
<evidence type="ECO:0000256" key="1">
    <source>
        <dbReference type="ARBA" id="ARBA00006540"/>
    </source>
</evidence>